<evidence type="ECO:0000313" key="9">
    <source>
        <dbReference type="Proteomes" id="UP000245698"/>
    </source>
</evidence>
<evidence type="ECO:0000256" key="7">
    <source>
        <dbReference type="SAM" id="Phobius"/>
    </source>
</evidence>
<evidence type="ECO:0000256" key="3">
    <source>
        <dbReference type="ARBA" id="ARBA00022475"/>
    </source>
</evidence>
<feature type="transmembrane region" description="Helical" evidence="7">
    <location>
        <begin position="93"/>
        <end position="111"/>
    </location>
</feature>
<keyword evidence="4 7" id="KW-0812">Transmembrane</keyword>
<dbReference type="AlphaFoldDB" id="A0A2P9AM47"/>
<evidence type="ECO:0000313" key="8">
    <source>
        <dbReference type="EMBL" id="SJM32197.1"/>
    </source>
</evidence>
<proteinExistence type="inferred from homology"/>
<feature type="transmembrane region" description="Helical" evidence="7">
    <location>
        <begin position="56"/>
        <end position="81"/>
    </location>
</feature>
<sequence length="135" mass="14253">MFGVFVVLARHLGPEAFGLAALAMVVRKILAAPVTRGLPDANIQREEIDPIHLGSAFRLLAATGVAITALIWISAGAIAAAFDQPCLEALVKWTSAIVVIQAFGVVPAAVLKRQLNFRLFAVARLQARKSAARGA</sequence>
<dbReference type="EMBL" id="FUIG01000032">
    <property type="protein sequence ID" value="SJM32197.1"/>
    <property type="molecule type" value="Genomic_DNA"/>
</dbReference>
<keyword evidence="3" id="KW-1003">Cell membrane</keyword>
<evidence type="ECO:0000256" key="2">
    <source>
        <dbReference type="ARBA" id="ARBA00007430"/>
    </source>
</evidence>
<dbReference type="PANTHER" id="PTHR30250">
    <property type="entry name" value="PST FAMILY PREDICTED COLANIC ACID TRANSPORTER"/>
    <property type="match status" value="1"/>
</dbReference>
<comment type="subcellular location">
    <subcellularLocation>
        <location evidence="1">Cell membrane</location>
        <topology evidence="1">Multi-pass membrane protein</topology>
    </subcellularLocation>
</comment>
<evidence type="ECO:0000256" key="1">
    <source>
        <dbReference type="ARBA" id="ARBA00004651"/>
    </source>
</evidence>
<dbReference type="GO" id="GO:0005886">
    <property type="term" value="C:plasma membrane"/>
    <property type="evidence" value="ECO:0007669"/>
    <property type="project" value="UniProtKB-SubCell"/>
</dbReference>
<organism evidence="8 9">
    <name type="scientific">Mesorhizobium delmotii</name>
    <dbReference type="NCBI Taxonomy" id="1631247"/>
    <lineage>
        <taxon>Bacteria</taxon>
        <taxon>Pseudomonadati</taxon>
        <taxon>Pseudomonadota</taxon>
        <taxon>Alphaproteobacteria</taxon>
        <taxon>Hyphomicrobiales</taxon>
        <taxon>Phyllobacteriaceae</taxon>
        <taxon>Mesorhizobium</taxon>
    </lineage>
</organism>
<dbReference type="InterPro" id="IPR050833">
    <property type="entry name" value="Poly_Biosynth_Transport"/>
</dbReference>
<accession>A0A2P9AM47</accession>
<reference evidence="9" key="1">
    <citation type="submission" date="2016-12" db="EMBL/GenBank/DDBJ databases">
        <authorList>
            <person name="Brunel B."/>
        </authorList>
    </citation>
    <scope>NUCLEOTIDE SEQUENCE [LARGE SCALE GENOMIC DNA]</scope>
</reference>
<evidence type="ECO:0000256" key="4">
    <source>
        <dbReference type="ARBA" id="ARBA00022692"/>
    </source>
</evidence>
<evidence type="ECO:0000256" key="6">
    <source>
        <dbReference type="ARBA" id="ARBA00023136"/>
    </source>
</evidence>
<dbReference type="Proteomes" id="UP000245698">
    <property type="component" value="Unassembled WGS sequence"/>
</dbReference>
<keyword evidence="5 7" id="KW-1133">Transmembrane helix</keyword>
<keyword evidence="6 7" id="KW-0472">Membrane</keyword>
<gene>
    <name evidence="8" type="ORF">BQ8482_250082</name>
</gene>
<keyword evidence="9" id="KW-1185">Reference proteome</keyword>
<evidence type="ECO:0000256" key="5">
    <source>
        <dbReference type="ARBA" id="ARBA00022989"/>
    </source>
</evidence>
<dbReference type="PANTHER" id="PTHR30250:SF10">
    <property type="entry name" value="LIPOPOLYSACCHARIDE BIOSYNTHESIS PROTEIN WZXC"/>
    <property type="match status" value="1"/>
</dbReference>
<protein>
    <submittedName>
        <fullName evidence="8">Polysaccharide biosynthesis protein</fullName>
    </submittedName>
</protein>
<name>A0A2P9AM47_9HYPH</name>
<dbReference type="Pfam" id="PF13440">
    <property type="entry name" value="Polysacc_synt_3"/>
    <property type="match status" value="1"/>
</dbReference>
<comment type="similarity">
    <text evidence="2">Belongs to the polysaccharide synthase family.</text>
</comment>